<sequence>MSEPNCICFGVLPADRSRHLRRADMNATTSQAWGGELCGGGAYWREAIAASRGPLTRQQKDAREDKLDVWESEVAKACNSDNDFTVPDSCKNFTLDPNNHANVRDGAKRQTKYREDSSFFTSQIATRMHLVNKNYCKSGQNGADFNEYSKGDFVLNYMHFMIKDSDMLLTLVNKELDGGAGAESRSFACPGGEVGGGNTGNGEQPPAPSTATHRNTAAKRTSRANANPFASIARSSAAMADLSARRTAALMVKELTSALAANRAAGSSEAVAKALEAQLVEAIKDCSPKRKRTEDGEAEGEREGDSDVNEQG</sequence>
<evidence type="ECO:0000313" key="1">
    <source>
        <dbReference type="EMBL" id="KAK1866864.1"/>
    </source>
</evidence>
<accession>A0ACC3C9P4</accession>
<protein>
    <submittedName>
        <fullName evidence="1">Uncharacterized protein</fullName>
    </submittedName>
</protein>
<keyword evidence="2" id="KW-1185">Reference proteome</keyword>
<organism evidence="1 2">
    <name type="scientific">Pyropia yezoensis</name>
    <name type="common">Susabi-nori</name>
    <name type="synonym">Porphyra yezoensis</name>
    <dbReference type="NCBI Taxonomy" id="2788"/>
    <lineage>
        <taxon>Eukaryota</taxon>
        <taxon>Rhodophyta</taxon>
        <taxon>Bangiophyceae</taxon>
        <taxon>Bangiales</taxon>
        <taxon>Bangiaceae</taxon>
        <taxon>Pyropia</taxon>
    </lineage>
</organism>
<dbReference type="EMBL" id="CM020619">
    <property type="protein sequence ID" value="KAK1866864.1"/>
    <property type="molecule type" value="Genomic_DNA"/>
</dbReference>
<evidence type="ECO:0000313" key="2">
    <source>
        <dbReference type="Proteomes" id="UP000798662"/>
    </source>
</evidence>
<reference evidence="1" key="1">
    <citation type="submission" date="2019-11" db="EMBL/GenBank/DDBJ databases">
        <title>Nori genome reveals adaptations in red seaweeds to the harsh intertidal environment.</title>
        <authorList>
            <person name="Wang D."/>
            <person name="Mao Y."/>
        </authorList>
    </citation>
    <scope>NUCLEOTIDE SEQUENCE</scope>
    <source>
        <tissue evidence="1">Gametophyte</tissue>
    </source>
</reference>
<comment type="caution">
    <text evidence="1">The sequence shown here is derived from an EMBL/GenBank/DDBJ whole genome shotgun (WGS) entry which is preliminary data.</text>
</comment>
<dbReference type="Proteomes" id="UP000798662">
    <property type="component" value="Chromosome 2"/>
</dbReference>
<gene>
    <name evidence="1" type="ORF">I4F81_009376</name>
</gene>
<proteinExistence type="predicted"/>
<name>A0ACC3C9P4_PYRYE</name>